<evidence type="ECO:0000313" key="3">
    <source>
        <dbReference type="Proteomes" id="UP000610303"/>
    </source>
</evidence>
<protein>
    <recommendedName>
        <fullName evidence="1">Treble clef zinc finger domain-containing protein</fullName>
    </recommendedName>
</protein>
<proteinExistence type="predicted"/>
<gene>
    <name evidence="2" type="ORF">GCM10010196_02530</name>
</gene>
<evidence type="ECO:0000259" key="1">
    <source>
        <dbReference type="Pfam" id="PF14311"/>
    </source>
</evidence>
<dbReference type="PANTHER" id="PTHR37317:SF1">
    <property type="entry name" value="ZINC-RIBBON DOMAIN-CONTAINING PROTEIN-RELATED"/>
    <property type="match status" value="1"/>
</dbReference>
<feature type="domain" description="Treble clef zinc finger" evidence="1">
    <location>
        <begin position="515"/>
        <end position="569"/>
    </location>
</feature>
<dbReference type="Pfam" id="PF14311">
    <property type="entry name" value="DUF4379"/>
    <property type="match status" value="2"/>
</dbReference>
<accession>A0A918F9L5</accession>
<keyword evidence="3" id="KW-1185">Reference proteome</keyword>
<dbReference type="InterPro" id="IPR025487">
    <property type="entry name" value="DUF4379"/>
</dbReference>
<comment type="caution">
    <text evidence="2">The sequence shown here is derived from an EMBL/GenBank/DDBJ whole genome shotgun (WGS) entry which is preliminary data.</text>
</comment>
<dbReference type="AlphaFoldDB" id="A0A918F9L5"/>
<dbReference type="EMBL" id="BMRJ01000001">
    <property type="protein sequence ID" value="GGR13497.1"/>
    <property type="molecule type" value="Genomic_DNA"/>
</dbReference>
<feature type="domain" description="Treble clef zinc finger" evidence="1">
    <location>
        <begin position="444"/>
        <end position="499"/>
    </location>
</feature>
<reference evidence="2" key="1">
    <citation type="journal article" date="2014" name="Int. J. Syst. Evol. Microbiol.">
        <title>Complete genome sequence of Corynebacterium casei LMG S-19264T (=DSM 44701T), isolated from a smear-ripened cheese.</title>
        <authorList>
            <consortium name="US DOE Joint Genome Institute (JGI-PGF)"/>
            <person name="Walter F."/>
            <person name="Albersmeier A."/>
            <person name="Kalinowski J."/>
            <person name="Ruckert C."/>
        </authorList>
    </citation>
    <scope>NUCLEOTIDE SEQUENCE</scope>
    <source>
        <strain evidence="2">JCM 3346</strain>
    </source>
</reference>
<dbReference type="Proteomes" id="UP000610303">
    <property type="component" value="Unassembled WGS sequence"/>
</dbReference>
<dbReference type="PANTHER" id="PTHR37317">
    <property type="entry name" value="BLR8090 PROTEIN"/>
    <property type="match status" value="1"/>
</dbReference>
<organism evidence="2 3">
    <name type="scientific">Agromyces mediolanus</name>
    <name type="common">Corynebacterium mediolanum</name>
    <dbReference type="NCBI Taxonomy" id="41986"/>
    <lineage>
        <taxon>Bacteria</taxon>
        <taxon>Bacillati</taxon>
        <taxon>Actinomycetota</taxon>
        <taxon>Actinomycetes</taxon>
        <taxon>Micrococcales</taxon>
        <taxon>Microbacteriaceae</taxon>
        <taxon>Agromyces</taxon>
    </lineage>
</organism>
<sequence>MIGAIPYLSRPRVLNMETPASYAQRLAQANGESDLHVAAYLRGLQHSHDGGDDARLLIYVQEKGLVESARFHWEAKLRAHQDGSCHPCCTMGLESRVGCSRCAHGEPYPQVPHLGGNVCLRHRRWTAPGVAATEQRSVSPAHVNAERKYRRLLARDRISARLHMEVRDILRRISRGSHSDADYLLFPVLVRLIGLITAPWFIADYFNPLRSFERRWELLLTETQHRVPENAELVAQHLALLLRPVAASAATRSAAAGAWAHDLDVTAASTAWSQIQGPFQHFGGYLKAVGFTVETLADHTAAFIHHNGELGLTRSELPSVNGSAQVICRNGHVRQTHRATVMTAYRNQRVNCRVCSMRELVIGVNDLATLFPQFVKWFDVPENGCNPSETLGGGARKYHWKCDNGHRFRRTIWVMQQTQGRCGICTGRTADEGVNTLDVTHPDLAPRLHPTRNSLSASQIKHTSPRTMWWLCDEGHAYQLPVIVRVKMTTAGCGKCTNRHTIPGKNDIAEVAPHLVPEFDVEKNGITPDRVHAGTARVLWWVCPKGHSYPASARFRVHRGTGCSVCNNKRLVEGVNDLATRFPETVIDWADSNPLPPNKVMNLSVPIDWLCQKGHTEQTTTRVRAKRGCKEC</sequence>
<evidence type="ECO:0000313" key="2">
    <source>
        <dbReference type="EMBL" id="GGR13497.1"/>
    </source>
</evidence>
<reference evidence="2" key="2">
    <citation type="submission" date="2020-09" db="EMBL/GenBank/DDBJ databases">
        <authorList>
            <person name="Sun Q."/>
            <person name="Ohkuma M."/>
        </authorList>
    </citation>
    <scope>NUCLEOTIDE SEQUENCE</scope>
    <source>
        <strain evidence="2">JCM 3346</strain>
    </source>
</reference>
<name>A0A918F9L5_AGRME</name>